<dbReference type="AlphaFoldDB" id="A0A2G9YCJ4"/>
<organism evidence="1 2">
    <name type="scientific">Candidatus Portnoybacteria bacterium CG23_combo_of_CG06-09_8_20_14_all_37_13</name>
    <dbReference type="NCBI Taxonomy" id="1974819"/>
    <lineage>
        <taxon>Bacteria</taxon>
        <taxon>Candidatus Portnoyibacteriota</taxon>
    </lineage>
</organism>
<evidence type="ECO:0000313" key="2">
    <source>
        <dbReference type="Proteomes" id="UP000231480"/>
    </source>
</evidence>
<dbReference type="EMBL" id="PCRH01000059">
    <property type="protein sequence ID" value="PIP16934.1"/>
    <property type="molecule type" value="Genomic_DNA"/>
</dbReference>
<protein>
    <submittedName>
        <fullName evidence="1">Uncharacterized protein</fullName>
    </submittedName>
</protein>
<comment type="caution">
    <text evidence="1">The sequence shown here is derived from an EMBL/GenBank/DDBJ whole genome shotgun (WGS) entry which is preliminary data.</text>
</comment>
<gene>
    <name evidence="1" type="ORF">COX44_02665</name>
</gene>
<dbReference type="Proteomes" id="UP000231480">
    <property type="component" value="Unassembled WGS sequence"/>
</dbReference>
<name>A0A2G9YCJ4_9BACT</name>
<evidence type="ECO:0000313" key="1">
    <source>
        <dbReference type="EMBL" id="PIP16934.1"/>
    </source>
</evidence>
<accession>A0A2G9YCJ4</accession>
<reference evidence="1 2" key="1">
    <citation type="submission" date="2017-09" db="EMBL/GenBank/DDBJ databases">
        <title>Depth-based differentiation of microbial function through sediment-hosted aquifers and enrichment of novel symbionts in the deep terrestrial subsurface.</title>
        <authorList>
            <person name="Probst A.J."/>
            <person name="Ladd B."/>
            <person name="Jarett J.K."/>
            <person name="Geller-Mcgrath D.E."/>
            <person name="Sieber C.M."/>
            <person name="Emerson J.B."/>
            <person name="Anantharaman K."/>
            <person name="Thomas B.C."/>
            <person name="Malmstrom R."/>
            <person name="Stieglmeier M."/>
            <person name="Klingl A."/>
            <person name="Woyke T."/>
            <person name="Ryan C.M."/>
            <person name="Banfield J.F."/>
        </authorList>
    </citation>
    <scope>NUCLEOTIDE SEQUENCE [LARGE SCALE GENOMIC DNA]</scope>
    <source>
        <strain evidence="1">CG23_combo_of_CG06-09_8_20_14_all_37_13</strain>
    </source>
</reference>
<sequence>MKSIQQQGQPSIDKISSLDKEALLATAQGMICCLDNFNQEYRNALYVIASTEQLAAIYNKDFAKYFAWLEIATQIYRSLYSAKFGD</sequence>
<proteinExistence type="predicted"/>